<dbReference type="Proteomes" id="UP000659654">
    <property type="component" value="Unassembled WGS sequence"/>
</dbReference>
<accession>A0A7I8XL07</accession>
<keyword evidence="2" id="KW-1185">Reference proteome</keyword>
<sequence>MKQPPILGLSKFIDQKCILLSIYSVVEPVTALFYYSVDDPRRRQVTVEKIDEIMKEFVTFTFVPRVQHDVLELKVRGSPTLCPNCDCFPVETRGSKFERIKRKVNSIDGVRYAPNARLRSRNLLHNVGTSGQILPPDVCYDTMYTSSSRIHHLKADHQARSIQMAQGMT</sequence>
<dbReference type="EMBL" id="CAJFDI010000004">
    <property type="protein sequence ID" value="CAD5227741.1"/>
    <property type="molecule type" value="Genomic_DNA"/>
</dbReference>
<protein>
    <submittedName>
        <fullName evidence="1">(pine wood nematode) hypothetical protein</fullName>
    </submittedName>
</protein>
<gene>
    <name evidence="1" type="ORF">BXYJ_LOCUS10101</name>
</gene>
<reference evidence="1" key="1">
    <citation type="submission" date="2020-09" db="EMBL/GenBank/DDBJ databases">
        <authorList>
            <person name="Kikuchi T."/>
        </authorList>
    </citation>
    <scope>NUCLEOTIDE SEQUENCE</scope>
    <source>
        <strain evidence="1">Ka4C1</strain>
    </source>
</reference>
<comment type="caution">
    <text evidence="1">The sequence shown here is derived from an EMBL/GenBank/DDBJ whole genome shotgun (WGS) entry which is preliminary data.</text>
</comment>
<dbReference type="Proteomes" id="UP000582659">
    <property type="component" value="Unassembled WGS sequence"/>
</dbReference>
<dbReference type="AlphaFoldDB" id="A0A7I8XL07"/>
<dbReference type="SMR" id="A0A7I8XL07"/>
<organism evidence="1 2">
    <name type="scientific">Bursaphelenchus xylophilus</name>
    <name type="common">Pinewood nematode worm</name>
    <name type="synonym">Aphelenchoides xylophilus</name>
    <dbReference type="NCBI Taxonomy" id="6326"/>
    <lineage>
        <taxon>Eukaryota</taxon>
        <taxon>Metazoa</taxon>
        <taxon>Ecdysozoa</taxon>
        <taxon>Nematoda</taxon>
        <taxon>Chromadorea</taxon>
        <taxon>Rhabditida</taxon>
        <taxon>Tylenchina</taxon>
        <taxon>Tylenchomorpha</taxon>
        <taxon>Aphelenchoidea</taxon>
        <taxon>Aphelenchoididae</taxon>
        <taxon>Bursaphelenchus</taxon>
    </lineage>
</organism>
<evidence type="ECO:0000313" key="2">
    <source>
        <dbReference type="Proteomes" id="UP000659654"/>
    </source>
</evidence>
<proteinExistence type="predicted"/>
<dbReference type="EMBL" id="CAJFCV020000004">
    <property type="protein sequence ID" value="CAG9118162.1"/>
    <property type="molecule type" value="Genomic_DNA"/>
</dbReference>
<evidence type="ECO:0000313" key="1">
    <source>
        <dbReference type="EMBL" id="CAD5227741.1"/>
    </source>
</evidence>
<name>A0A7I8XL07_BURXY</name>